<dbReference type="Pfam" id="PF02518">
    <property type="entry name" value="HATPase_c"/>
    <property type="match status" value="1"/>
</dbReference>
<keyword evidence="6" id="KW-0799">Topoisomerase</keyword>
<dbReference type="Gene3D" id="3.30.565.10">
    <property type="entry name" value="Histidine kinase-like ATPase, C-terminal domain"/>
    <property type="match status" value="1"/>
</dbReference>
<dbReference type="KEGG" id="pbd:PBOR_05130"/>
<comment type="catalytic activity">
    <reaction evidence="1">
        <text>ATP-dependent breakage, passage and rejoining of double-stranded DNA.</text>
        <dbReference type="EC" id="5.6.2.2"/>
    </reaction>
</comment>
<keyword evidence="8" id="KW-0413">Isomerase</keyword>
<keyword evidence="7" id="KW-0238">DNA-binding</keyword>
<dbReference type="EMBL" id="CP009285">
    <property type="protein sequence ID" value="AIQ56386.1"/>
    <property type="molecule type" value="Genomic_DNA"/>
</dbReference>
<evidence type="ECO:0000256" key="4">
    <source>
        <dbReference type="ARBA" id="ARBA00022741"/>
    </source>
</evidence>
<feature type="region of interest" description="Disordered" evidence="10">
    <location>
        <begin position="33"/>
        <end position="57"/>
    </location>
</feature>
<name>A0A089L4P3_PAEBO</name>
<dbReference type="HOGENOM" id="CLU_749734_0_0_9"/>
<keyword evidence="9" id="KW-0175">Coiled coil</keyword>
<dbReference type="GO" id="GO:0003918">
    <property type="term" value="F:DNA topoisomerase type II (double strand cut, ATP-hydrolyzing) activity"/>
    <property type="evidence" value="ECO:0007669"/>
    <property type="project" value="UniProtKB-EC"/>
</dbReference>
<feature type="domain" description="HTH arsR-type" evidence="11">
    <location>
        <begin position="94"/>
        <end position="173"/>
    </location>
</feature>
<dbReference type="CDD" id="cd00090">
    <property type="entry name" value="HTH_ARSR"/>
    <property type="match status" value="1"/>
</dbReference>
<feature type="coiled-coil region" evidence="9">
    <location>
        <begin position="2"/>
        <end position="29"/>
    </location>
</feature>
<dbReference type="SUPFAM" id="SSF46785">
    <property type="entry name" value="Winged helix' DNA-binding domain"/>
    <property type="match status" value="1"/>
</dbReference>
<evidence type="ECO:0000256" key="10">
    <source>
        <dbReference type="SAM" id="MobiDB-lite"/>
    </source>
</evidence>
<protein>
    <recommendedName>
        <fullName evidence="3">DNA topoisomerase (ATP-hydrolyzing)</fullName>
        <ecNumber evidence="3">5.6.2.2</ecNumber>
    </recommendedName>
</protein>
<evidence type="ECO:0000256" key="9">
    <source>
        <dbReference type="SAM" id="Coils"/>
    </source>
</evidence>
<dbReference type="InterPro" id="IPR036388">
    <property type="entry name" value="WH-like_DNA-bd_sf"/>
</dbReference>
<evidence type="ECO:0000313" key="12">
    <source>
        <dbReference type="EMBL" id="AIQ56386.1"/>
    </source>
</evidence>
<dbReference type="InterPro" id="IPR011991">
    <property type="entry name" value="ArsR-like_HTH"/>
</dbReference>
<evidence type="ECO:0000256" key="5">
    <source>
        <dbReference type="ARBA" id="ARBA00022840"/>
    </source>
</evidence>
<dbReference type="InterPro" id="IPR001845">
    <property type="entry name" value="HTH_ArsR_DNA-bd_dom"/>
</dbReference>
<evidence type="ECO:0000256" key="2">
    <source>
        <dbReference type="ARBA" id="ARBA00010708"/>
    </source>
</evidence>
<dbReference type="InterPro" id="IPR055771">
    <property type="entry name" value="DUF7347"/>
</dbReference>
<sequence length="369" mass="40485">MTRDLSSELDTLKQQVAELQAAVQHWNTERRSFAGRADQPESVNSAAEAEQPGAGPGSVFYSGHARLNGQSYRWEPQERPMEHLLEVNNEKSAKVLAALSNRQRLDILKSVIQEPLTGTELVERLGMGTTGQLYHHLKALTGADLLVQENGGRYAFPSHRLLPFLLLLASVSTLEDTSDYMDTMRTRNNAGIYLGPAHNFDVHHLLWAVIENPVMEHVAGYCSEIGIFLHDDGSVTVTDNGRGIPVASLPNSNMPAVQSILTDIHRFNGEGAFKVPGAEQGISIAVVNALSGRLTVDIRRGGRMYRQEYRHGVPQSGLMTVGIAKDTGTSVTFKPDQEFLGTGFEQARLNEHSAELMKAYPGLSIFVNN</sequence>
<dbReference type="GO" id="GO:0003677">
    <property type="term" value="F:DNA binding"/>
    <property type="evidence" value="ECO:0007669"/>
    <property type="project" value="UniProtKB-KW"/>
</dbReference>
<dbReference type="GO" id="GO:0003700">
    <property type="term" value="F:DNA-binding transcription factor activity"/>
    <property type="evidence" value="ECO:0007669"/>
    <property type="project" value="InterPro"/>
</dbReference>
<dbReference type="InterPro" id="IPR003594">
    <property type="entry name" value="HATPase_dom"/>
</dbReference>
<evidence type="ECO:0000259" key="11">
    <source>
        <dbReference type="SMART" id="SM00418"/>
    </source>
</evidence>
<dbReference type="GO" id="GO:0005524">
    <property type="term" value="F:ATP binding"/>
    <property type="evidence" value="ECO:0007669"/>
    <property type="project" value="UniProtKB-KW"/>
</dbReference>
<evidence type="ECO:0000256" key="8">
    <source>
        <dbReference type="ARBA" id="ARBA00023235"/>
    </source>
</evidence>
<dbReference type="RefSeq" id="WP_042210733.1">
    <property type="nucleotide sequence ID" value="NZ_CP009285.1"/>
</dbReference>
<dbReference type="Proteomes" id="UP000029518">
    <property type="component" value="Chromosome"/>
</dbReference>
<dbReference type="AlphaFoldDB" id="A0A089L4P3"/>
<dbReference type="PRINTS" id="PR00418">
    <property type="entry name" value="TPI2FAMILY"/>
</dbReference>
<gene>
    <name evidence="12" type="ORF">PBOR_05130</name>
</gene>
<dbReference type="Pfam" id="PF24038">
    <property type="entry name" value="DUF7347"/>
    <property type="match status" value="1"/>
</dbReference>
<dbReference type="SMART" id="SM00418">
    <property type="entry name" value="HTH_ARSR"/>
    <property type="match status" value="1"/>
</dbReference>
<keyword evidence="13" id="KW-1185">Reference proteome</keyword>
<dbReference type="SUPFAM" id="SSF55874">
    <property type="entry name" value="ATPase domain of HSP90 chaperone/DNA topoisomerase II/histidine kinase"/>
    <property type="match status" value="1"/>
</dbReference>
<evidence type="ECO:0000256" key="7">
    <source>
        <dbReference type="ARBA" id="ARBA00023125"/>
    </source>
</evidence>
<dbReference type="PANTHER" id="PTHR45866">
    <property type="entry name" value="DNA GYRASE/TOPOISOMERASE SUBUNIT B"/>
    <property type="match status" value="1"/>
</dbReference>
<reference evidence="12" key="1">
    <citation type="submission" date="2014-08" db="EMBL/GenBank/DDBJ databases">
        <title>Comparative genomics of the Paenibacillus odorifer group.</title>
        <authorList>
            <person name="den Bakker H.C."/>
            <person name="Tsai Y.-C.Y.-C."/>
            <person name="Martin N."/>
            <person name="Korlach J."/>
            <person name="Wiedmann M."/>
        </authorList>
    </citation>
    <scope>NUCLEOTIDE SEQUENCE [LARGE SCALE GENOMIC DNA]</scope>
    <source>
        <strain evidence="12">DSM 13188</strain>
    </source>
</reference>
<dbReference type="InterPro" id="IPR036390">
    <property type="entry name" value="WH_DNA-bd_sf"/>
</dbReference>
<evidence type="ECO:0000256" key="6">
    <source>
        <dbReference type="ARBA" id="ARBA00023029"/>
    </source>
</evidence>
<dbReference type="Gene3D" id="1.10.10.10">
    <property type="entry name" value="Winged helix-like DNA-binding domain superfamily/Winged helix DNA-binding domain"/>
    <property type="match status" value="1"/>
</dbReference>
<accession>A0A089L4P3</accession>
<dbReference type="OrthoDB" id="4479164at2"/>
<proteinExistence type="inferred from homology"/>
<dbReference type="EC" id="5.6.2.2" evidence="3"/>
<evidence type="ECO:0000256" key="1">
    <source>
        <dbReference type="ARBA" id="ARBA00000185"/>
    </source>
</evidence>
<evidence type="ECO:0000313" key="13">
    <source>
        <dbReference type="Proteomes" id="UP000029518"/>
    </source>
</evidence>
<dbReference type="InterPro" id="IPR036890">
    <property type="entry name" value="HATPase_C_sf"/>
</dbReference>
<keyword evidence="5" id="KW-0067">ATP-binding</keyword>
<dbReference type="PANTHER" id="PTHR45866:SF1">
    <property type="entry name" value="DNA GYRASE SUBUNIT B, MITOCHONDRIAL"/>
    <property type="match status" value="1"/>
</dbReference>
<comment type="similarity">
    <text evidence="2">Belongs to the type II topoisomerase GyrB family.</text>
</comment>
<evidence type="ECO:0000256" key="3">
    <source>
        <dbReference type="ARBA" id="ARBA00012895"/>
    </source>
</evidence>
<keyword evidence="4" id="KW-0547">Nucleotide-binding</keyword>
<organism evidence="12 13">
    <name type="scientific">Paenibacillus borealis</name>
    <dbReference type="NCBI Taxonomy" id="160799"/>
    <lineage>
        <taxon>Bacteria</taxon>
        <taxon>Bacillati</taxon>
        <taxon>Bacillota</taxon>
        <taxon>Bacilli</taxon>
        <taxon>Bacillales</taxon>
        <taxon>Paenibacillaceae</taxon>
        <taxon>Paenibacillus</taxon>
    </lineage>
</organism>